<reference evidence="6 7" key="1">
    <citation type="submission" date="2018-08" db="EMBL/GenBank/DDBJ databases">
        <title>Murine metabolic-syndrome-specific gut microbial biobank.</title>
        <authorList>
            <person name="Liu C."/>
        </authorList>
    </citation>
    <scope>NUCLEOTIDE SEQUENCE [LARGE SCALE GENOMIC DNA]</scope>
    <source>
        <strain evidence="6 7">28</strain>
    </source>
</reference>
<dbReference type="RefSeq" id="WP_160200870.1">
    <property type="nucleotide sequence ID" value="NZ_QXWK01000003.1"/>
</dbReference>
<keyword evidence="3 4" id="KW-0012">Acyltransferase</keyword>
<evidence type="ECO:0000256" key="2">
    <source>
        <dbReference type="ARBA" id="ARBA00022679"/>
    </source>
</evidence>
<dbReference type="SUPFAM" id="SSF69593">
    <property type="entry name" value="Glycerol-3-phosphate (1)-acyltransferase"/>
    <property type="match status" value="1"/>
</dbReference>
<evidence type="ECO:0000256" key="3">
    <source>
        <dbReference type="ARBA" id="ARBA00023315"/>
    </source>
</evidence>
<dbReference type="PANTHER" id="PTHR10434">
    <property type="entry name" value="1-ACYL-SN-GLYCEROL-3-PHOSPHATE ACYLTRANSFERASE"/>
    <property type="match status" value="1"/>
</dbReference>
<dbReference type="GO" id="GO:0006654">
    <property type="term" value="P:phosphatidic acid biosynthetic process"/>
    <property type="evidence" value="ECO:0007669"/>
    <property type="project" value="TreeGrafter"/>
</dbReference>
<evidence type="ECO:0000259" key="5">
    <source>
        <dbReference type="SMART" id="SM00563"/>
    </source>
</evidence>
<evidence type="ECO:0000256" key="4">
    <source>
        <dbReference type="RuleBase" id="RU361267"/>
    </source>
</evidence>
<dbReference type="Proteomes" id="UP000446866">
    <property type="component" value="Unassembled WGS sequence"/>
</dbReference>
<feature type="domain" description="Phospholipid/glycerol acyltransferase" evidence="5">
    <location>
        <begin position="70"/>
        <end position="185"/>
    </location>
</feature>
<dbReference type="GO" id="GO:0003841">
    <property type="term" value="F:1-acylglycerol-3-phosphate O-acyltransferase activity"/>
    <property type="evidence" value="ECO:0007669"/>
    <property type="project" value="UniProtKB-UniRule"/>
</dbReference>
<gene>
    <name evidence="6" type="ORF">D0435_02645</name>
</gene>
<dbReference type="PANTHER" id="PTHR10434:SF66">
    <property type="entry name" value="PHOSPHOLIPID_GLYCEROL ACYLTRANSFERASE DOMAIN-CONTAINING PROTEIN"/>
    <property type="match status" value="1"/>
</dbReference>
<dbReference type="SMART" id="SM00563">
    <property type="entry name" value="PlsC"/>
    <property type="match status" value="1"/>
</dbReference>
<dbReference type="InterPro" id="IPR002123">
    <property type="entry name" value="Plipid/glycerol_acylTrfase"/>
</dbReference>
<dbReference type="InterPro" id="IPR004552">
    <property type="entry name" value="AGP_acyltrans"/>
</dbReference>
<evidence type="ECO:0000256" key="1">
    <source>
        <dbReference type="ARBA" id="ARBA00008655"/>
    </source>
</evidence>
<evidence type="ECO:0000313" key="7">
    <source>
        <dbReference type="Proteomes" id="UP000446866"/>
    </source>
</evidence>
<keyword evidence="4" id="KW-1208">Phospholipid metabolism</keyword>
<comment type="caution">
    <text evidence="6">The sequence shown here is derived from an EMBL/GenBank/DDBJ whole genome shotgun (WGS) entry which is preliminary data.</text>
</comment>
<comment type="catalytic activity">
    <reaction evidence="4">
        <text>a 1-acyl-sn-glycero-3-phosphate + an acyl-CoA = a 1,2-diacyl-sn-glycero-3-phosphate + CoA</text>
        <dbReference type="Rhea" id="RHEA:19709"/>
        <dbReference type="ChEBI" id="CHEBI:57287"/>
        <dbReference type="ChEBI" id="CHEBI:57970"/>
        <dbReference type="ChEBI" id="CHEBI:58342"/>
        <dbReference type="ChEBI" id="CHEBI:58608"/>
        <dbReference type="EC" id="2.3.1.51"/>
    </reaction>
</comment>
<dbReference type="EC" id="2.3.1.51" evidence="4"/>
<sequence>MNRLTKIILKNIFRVPSIFGRIYWYAAHPERYSGEEKLRPLQYIVERAKISGNLDIKVYGRENIPEKDGYIFYPNHQGIFDGFAMIEACQRPICPVMKQELMKIPGVKQIFTCMNALPMDRRDVKQSLRVINEVSHRVMQGENCIIFAEGTRSRNGNQLLEFKGGSFKAAVKAKCPVVPVALIDAYKPFDRNVPGFITVQVHILKPIYYEEYAGKKTTEIAQMVKSRIEENIAVYAEN</sequence>
<proteinExistence type="inferred from homology"/>
<protein>
    <recommendedName>
        <fullName evidence="4">1-acyl-sn-glycerol-3-phosphate acyltransferase</fullName>
        <ecNumber evidence="4">2.3.1.51</ecNumber>
    </recommendedName>
</protein>
<keyword evidence="4" id="KW-0444">Lipid biosynthesis</keyword>
<dbReference type="Pfam" id="PF01553">
    <property type="entry name" value="Acyltransferase"/>
    <property type="match status" value="1"/>
</dbReference>
<dbReference type="AlphaFoldDB" id="A0A845QHJ0"/>
<dbReference type="GO" id="GO:0016020">
    <property type="term" value="C:membrane"/>
    <property type="evidence" value="ECO:0007669"/>
    <property type="project" value="InterPro"/>
</dbReference>
<dbReference type="EMBL" id="QXWK01000003">
    <property type="protein sequence ID" value="NBH60571.1"/>
    <property type="molecule type" value="Genomic_DNA"/>
</dbReference>
<keyword evidence="2 4" id="KW-0808">Transferase</keyword>
<evidence type="ECO:0000313" key="6">
    <source>
        <dbReference type="EMBL" id="NBH60571.1"/>
    </source>
</evidence>
<keyword evidence="4" id="KW-0443">Lipid metabolism</keyword>
<organism evidence="6 7">
    <name type="scientific">Anaerotruncus colihominis</name>
    <dbReference type="NCBI Taxonomy" id="169435"/>
    <lineage>
        <taxon>Bacteria</taxon>
        <taxon>Bacillati</taxon>
        <taxon>Bacillota</taxon>
        <taxon>Clostridia</taxon>
        <taxon>Eubacteriales</taxon>
        <taxon>Oscillospiraceae</taxon>
        <taxon>Anaerotruncus</taxon>
    </lineage>
</organism>
<accession>A0A845QHJ0</accession>
<dbReference type="CDD" id="cd07989">
    <property type="entry name" value="LPLAT_AGPAT-like"/>
    <property type="match status" value="1"/>
</dbReference>
<name>A0A845QHJ0_9FIRM</name>
<comment type="similarity">
    <text evidence="1 4">Belongs to the 1-acyl-sn-glycerol-3-phosphate acyltransferase family.</text>
</comment>
<comment type="domain">
    <text evidence="4">The HXXXXD motif is essential for acyltransferase activity and may constitute the binding site for the phosphate moiety of the glycerol-3-phosphate.</text>
</comment>
<keyword evidence="7" id="KW-1185">Reference proteome</keyword>
<keyword evidence="4" id="KW-0594">Phospholipid biosynthesis</keyword>
<dbReference type="NCBIfam" id="TIGR00530">
    <property type="entry name" value="AGP_acyltrn"/>
    <property type="match status" value="1"/>
</dbReference>